<reference evidence="7 8" key="1">
    <citation type="submission" date="2019-02" db="EMBL/GenBank/DDBJ databases">
        <title>Genome sequencing of the rare red list fungi Bondarzewia mesenterica.</title>
        <authorList>
            <person name="Buettner E."/>
            <person name="Kellner H."/>
        </authorList>
    </citation>
    <scope>NUCLEOTIDE SEQUENCE [LARGE SCALE GENOMIC DNA]</scope>
    <source>
        <strain evidence="7 8">DSM 108281</strain>
    </source>
</reference>
<dbReference type="InterPro" id="IPR009072">
    <property type="entry name" value="Histone-fold"/>
</dbReference>
<protein>
    <recommendedName>
        <fullName evidence="6">Bromodomain associated domain-containing protein</fullName>
    </recommendedName>
</protein>
<dbReference type="OrthoDB" id="436852at2759"/>
<dbReference type="EMBL" id="SGPL01000117">
    <property type="protein sequence ID" value="THH17282.1"/>
    <property type="molecule type" value="Genomic_DNA"/>
</dbReference>
<dbReference type="GO" id="GO:0046982">
    <property type="term" value="F:protein heterodimerization activity"/>
    <property type="evidence" value="ECO:0007669"/>
    <property type="project" value="InterPro"/>
</dbReference>
<feature type="compositionally biased region" description="Basic and acidic residues" evidence="5">
    <location>
        <begin position="545"/>
        <end position="556"/>
    </location>
</feature>
<proteinExistence type="predicted"/>
<dbReference type="SMART" id="SM00576">
    <property type="entry name" value="BTP"/>
    <property type="match status" value="1"/>
</dbReference>
<keyword evidence="8" id="KW-1185">Reference proteome</keyword>
<evidence type="ECO:0000259" key="6">
    <source>
        <dbReference type="SMART" id="SM00576"/>
    </source>
</evidence>
<gene>
    <name evidence="7" type="ORF">EW146_g3495</name>
</gene>
<feature type="region of interest" description="Disordered" evidence="5">
    <location>
        <begin position="511"/>
        <end position="556"/>
    </location>
</feature>
<feature type="compositionally biased region" description="Acidic residues" evidence="5">
    <location>
        <begin position="133"/>
        <end position="148"/>
    </location>
</feature>
<dbReference type="Gene3D" id="1.10.20.10">
    <property type="entry name" value="Histone, subunit A"/>
    <property type="match status" value="1"/>
</dbReference>
<evidence type="ECO:0000256" key="3">
    <source>
        <dbReference type="ARBA" id="ARBA00023163"/>
    </source>
</evidence>
<accession>A0A4S4LXM5</accession>
<organism evidence="7 8">
    <name type="scientific">Bondarzewia mesenterica</name>
    <dbReference type="NCBI Taxonomy" id="1095465"/>
    <lineage>
        <taxon>Eukaryota</taxon>
        <taxon>Fungi</taxon>
        <taxon>Dikarya</taxon>
        <taxon>Basidiomycota</taxon>
        <taxon>Agaricomycotina</taxon>
        <taxon>Agaricomycetes</taxon>
        <taxon>Russulales</taxon>
        <taxon>Bondarzewiaceae</taxon>
        <taxon>Bondarzewia</taxon>
    </lineage>
</organism>
<sequence>MDSGAFELLESVTLKTLHAHSFARSSSQASVVLTDLLSRYLTLLSSTCAQYAQHAGRANLTARDAICALDELGVNVEELSEYCGQEGEELARYAGHSAQRLEDLKDFKASLLVGLPPARESIPLVYATLPDSLPEEEEEEDLYESSEPEDVHMEEVVKESVETRADVGINAEVSKLAGLPPLQRVEQPISPRTRPSSPPLPLSPISNPSSPARKRARTENWHPPSHIPDFLPPFPSDRTSLEPEPLALPPPVEPPSIIRPQPIKQERPASPSRPAPSAPSDYLTAVPYSLSSLASTPEWQLPSSSQNPSSQILTPSTTRLPLPQVQPSLIAAYHHILTHPPPATPGPTTLARHKVAMQFLQLVQRTPRWEPADTLYASTSPNAPAVAYIGPTHPVPIGPVPSVSDEKEDDKEKKANGLPPLDRLTTTAYGRLVAPTERLTPLVSIQTSRIPELADRALSVSFLTALRHFVQDLTPTSPTQRSVQLRTTRLGHPPVLQRGPEKLTYGTGINAPWNSNSTSTAAPAVPTPIMGKGKESLANGLSNGKGKEPAEKEKKAIPDARLYATWEYEQKSFKEPLTIPRRARQGSIQSNVFNAATLGRAWSEGRMG</sequence>
<feature type="region of interest" description="Disordered" evidence="5">
    <location>
        <begin position="387"/>
        <end position="422"/>
    </location>
</feature>
<keyword evidence="4" id="KW-0539">Nucleus</keyword>
<feature type="region of interest" description="Disordered" evidence="5">
    <location>
        <begin position="298"/>
        <end position="320"/>
    </location>
</feature>
<feature type="region of interest" description="Disordered" evidence="5">
    <location>
        <begin position="130"/>
        <end position="151"/>
    </location>
</feature>
<dbReference type="CDD" id="cd00076">
    <property type="entry name" value="HFD_SF"/>
    <property type="match status" value="1"/>
</dbReference>
<feature type="region of interest" description="Disordered" evidence="5">
    <location>
        <begin position="178"/>
        <end position="283"/>
    </location>
</feature>
<evidence type="ECO:0000256" key="2">
    <source>
        <dbReference type="ARBA" id="ARBA00023015"/>
    </source>
</evidence>
<name>A0A4S4LXM5_9AGAM</name>
<evidence type="ECO:0000256" key="1">
    <source>
        <dbReference type="ARBA" id="ARBA00004123"/>
    </source>
</evidence>
<dbReference type="InterPro" id="IPR006565">
    <property type="entry name" value="BTP"/>
</dbReference>
<dbReference type="Pfam" id="PF07524">
    <property type="entry name" value="Bromo_TP"/>
    <property type="match status" value="1"/>
</dbReference>
<keyword evidence="3" id="KW-0804">Transcription</keyword>
<dbReference type="GO" id="GO:0005634">
    <property type="term" value="C:nucleus"/>
    <property type="evidence" value="ECO:0007669"/>
    <property type="project" value="UniProtKB-SubCell"/>
</dbReference>
<evidence type="ECO:0000313" key="8">
    <source>
        <dbReference type="Proteomes" id="UP000310158"/>
    </source>
</evidence>
<comment type="subcellular location">
    <subcellularLocation>
        <location evidence="1">Nucleus</location>
    </subcellularLocation>
</comment>
<dbReference type="SUPFAM" id="SSF47113">
    <property type="entry name" value="Histone-fold"/>
    <property type="match status" value="1"/>
</dbReference>
<comment type="caution">
    <text evidence="7">The sequence shown here is derived from an EMBL/GenBank/DDBJ whole genome shotgun (WGS) entry which is preliminary data.</text>
</comment>
<dbReference type="Proteomes" id="UP000310158">
    <property type="component" value="Unassembled WGS sequence"/>
</dbReference>
<feature type="compositionally biased region" description="Low complexity" evidence="5">
    <location>
        <begin position="302"/>
        <end position="311"/>
    </location>
</feature>
<evidence type="ECO:0000313" key="7">
    <source>
        <dbReference type="EMBL" id="THH17282.1"/>
    </source>
</evidence>
<keyword evidence="2" id="KW-0805">Transcription regulation</keyword>
<evidence type="ECO:0000256" key="5">
    <source>
        <dbReference type="SAM" id="MobiDB-lite"/>
    </source>
</evidence>
<feature type="compositionally biased region" description="Polar residues" evidence="5">
    <location>
        <begin position="512"/>
        <end position="521"/>
    </location>
</feature>
<dbReference type="AlphaFoldDB" id="A0A4S4LXM5"/>
<feature type="domain" description="Bromodomain associated" evidence="6">
    <location>
        <begin position="2"/>
        <end position="78"/>
    </location>
</feature>
<evidence type="ECO:0000256" key="4">
    <source>
        <dbReference type="ARBA" id="ARBA00023242"/>
    </source>
</evidence>